<dbReference type="Pfam" id="PF12680">
    <property type="entry name" value="SnoaL_2"/>
    <property type="match status" value="1"/>
</dbReference>
<dbReference type="EMBL" id="JACATZ010000003">
    <property type="protein sequence ID" value="NWJ49040.1"/>
    <property type="molecule type" value="Genomic_DNA"/>
</dbReference>
<dbReference type="InterPro" id="IPR032710">
    <property type="entry name" value="NTF2-like_dom_sf"/>
</dbReference>
<dbReference type="SUPFAM" id="SSF54427">
    <property type="entry name" value="NTF2-like"/>
    <property type="match status" value="1"/>
</dbReference>
<evidence type="ECO:0000259" key="1">
    <source>
        <dbReference type="Pfam" id="PF12680"/>
    </source>
</evidence>
<accession>A0A8T7MA64</accession>
<protein>
    <submittedName>
        <fullName evidence="2">Nuclear transport factor 2 family protein</fullName>
    </submittedName>
</protein>
<dbReference type="Proteomes" id="UP000521676">
    <property type="component" value="Unassembled WGS sequence"/>
</dbReference>
<evidence type="ECO:0000313" key="3">
    <source>
        <dbReference type="EMBL" id="WJW68968.1"/>
    </source>
</evidence>
<dbReference type="InterPro" id="IPR037401">
    <property type="entry name" value="SnoaL-like"/>
</dbReference>
<feature type="domain" description="SnoaL-like" evidence="1">
    <location>
        <begin position="15"/>
        <end position="116"/>
    </location>
</feature>
<organism evidence="2 4">
    <name type="scientific">Candidatus Chlorohelix allophototropha</name>
    <dbReference type="NCBI Taxonomy" id="3003348"/>
    <lineage>
        <taxon>Bacteria</taxon>
        <taxon>Bacillati</taxon>
        <taxon>Chloroflexota</taxon>
        <taxon>Chloroflexia</taxon>
        <taxon>Candidatus Chloroheliales</taxon>
        <taxon>Candidatus Chloroheliaceae</taxon>
        <taxon>Candidatus Chlorohelix</taxon>
    </lineage>
</organism>
<sequence length="123" mass="13737">MDISADETLRVINDFNLAFNRHDVAAIMALMTEDCLFDGTDPAPDGTPYIGQAAVKQYWEDFFKASPSAVFEWEEVFGTGDKAVVRWTYRWVDEEGKAGHVRGVDIVRVSGGKVAEKRSYVKG</sequence>
<dbReference type="Proteomes" id="UP001431572">
    <property type="component" value="Chromosome 2"/>
</dbReference>
<name>A0A8T7MA64_9CHLR</name>
<evidence type="ECO:0000313" key="5">
    <source>
        <dbReference type="Proteomes" id="UP001431572"/>
    </source>
</evidence>
<dbReference type="Gene3D" id="3.10.450.50">
    <property type="match status" value="1"/>
</dbReference>
<dbReference type="EMBL" id="CP128400">
    <property type="protein sequence ID" value="WJW68968.1"/>
    <property type="molecule type" value="Genomic_DNA"/>
</dbReference>
<evidence type="ECO:0000313" key="2">
    <source>
        <dbReference type="EMBL" id="NWJ49040.1"/>
    </source>
</evidence>
<keyword evidence="5" id="KW-1185">Reference proteome</keyword>
<gene>
    <name evidence="2" type="ORF">HXX08_24550</name>
    <name evidence="3" type="ORF">OZ401_004595</name>
</gene>
<reference evidence="2 4" key="1">
    <citation type="submission" date="2020-06" db="EMBL/GenBank/DDBJ databases">
        <title>Anoxygenic phototrophic Chloroflexota member uses a Type I reaction center.</title>
        <authorList>
            <person name="Tsuji J.M."/>
            <person name="Shaw N.A."/>
            <person name="Nagashima S."/>
            <person name="Venkiteswaran J."/>
            <person name="Schiff S.L."/>
            <person name="Hanada S."/>
            <person name="Tank M."/>
            <person name="Neufeld J.D."/>
        </authorList>
    </citation>
    <scope>NUCLEOTIDE SEQUENCE [LARGE SCALE GENOMIC DNA]</scope>
    <source>
        <strain evidence="2">L227-S17</strain>
    </source>
</reference>
<dbReference type="RefSeq" id="WP_341470872.1">
    <property type="nucleotide sequence ID" value="NZ_CP128400.1"/>
</dbReference>
<reference evidence="3" key="2">
    <citation type="journal article" date="2024" name="Nature">
        <title>Anoxygenic phototroph of the Chloroflexota uses a type I reaction centre.</title>
        <authorList>
            <person name="Tsuji J.M."/>
            <person name="Shaw N.A."/>
            <person name="Nagashima S."/>
            <person name="Venkiteswaran J.J."/>
            <person name="Schiff S.L."/>
            <person name="Watanabe T."/>
            <person name="Fukui M."/>
            <person name="Hanada S."/>
            <person name="Tank M."/>
            <person name="Neufeld J.D."/>
        </authorList>
    </citation>
    <scope>NUCLEOTIDE SEQUENCE</scope>
    <source>
        <strain evidence="3">L227-S17</strain>
    </source>
</reference>
<proteinExistence type="predicted"/>
<dbReference type="AlphaFoldDB" id="A0A8T7MA64"/>
<evidence type="ECO:0000313" key="4">
    <source>
        <dbReference type="Proteomes" id="UP000521676"/>
    </source>
</evidence>